<reference evidence="1 2" key="1">
    <citation type="journal article" date="2012" name="Genome Biol.">
        <title>Sequencing three crocodilian genomes to illuminate the evolution of archosaurs and amniotes.</title>
        <authorList>
            <person name="St John J.A."/>
            <person name="Braun E.L."/>
            <person name="Isberg S.R."/>
            <person name="Miles L.G."/>
            <person name="Chong A.Y."/>
            <person name="Gongora J."/>
            <person name="Dalzell P."/>
            <person name="Moran C."/>
            <person name="Bed'hom B."/>
            <person name="Abzhanov A."/>
            <person name="Burgess S.C."/>
            <person name="Cooksey A.M."/>
            <person name="Castoe T.A."/>
            <person name="Crawford N.G."/>
            <person name="Densmore L.D."/>
            <person name="Drew J.C."/>
            <person name="Edwards S.V."/>
            <person name="Faircloth B.C."/>
            <person name="Fujita M.K."/>
            <person name="Greenwold M.J."/>
            <person name="Hoffmann F.G."/>
            <person name="Howard J.M."/>
            <person name="Iguchi T."/>
            <person name="Janes D.E."/>
            <person name="Khan S.Y."/>
            <person name="Kohno S."/>
            <person name="de Koning A.J."/>
            <person name="Lance S.L."/>
            <person name="McCarthy F.M."/>
            <person name="McCormack J.E."/>
            <person name="Merchant M.E."/>
            <person name="Peterson D.G."/>
            <person name="Pollock D.D."/>
            <person name="Pourmand N."/>
            <person name="Raney B.J."/>
            <person name="Roessler K.A."/>
            <person name="Sanford J.R."/>
            <person name="Sawyer R.H."/>
            <person name="Schmidt C.J."/>
            <person name="Triplett E.W."/>
            <person name="Tuberville T.D."/>
            <person name="Venegas-Anaya M."/>
            <person name="Howard J.T."/>
            <person name="Jarvis E.D."/>
            <person name="Guillette L.J.Jr."/>
            <person name="Glenn T.C."/>
            <person name="Green R.E."/>
            <person name="Ray D.A."/>
        </authorList>
    </citation>
    <scope>NUCLEOTIDE SEQUENCE [LARGE SCALE GENOMIC DNA]</scope>
    <source>
        <strain evidence="1">KSC_2009_1</strain>
    </source>
</reference>
<comment type="caution">
    <text evidence="1">The sequence shown here is derived from an EMBL/GenBank/DDBJ whole genome shotgun (WGS) entry which is preliminary data.</text>
</comment>
<sequence length="95" mass="10570">MHLSSVASASPGTSYLTSCLAKLAIYPDQEGDWLGRPLGMRLRFYALCSRKGIRHEQCLTCWIQQREREVSWKAGKRMGLIEESNGLGGLTGALR</sequence>
<dbReference type="Proteomes" id="UP000050525">
    <property type="component" value="Unassembled WGS sequence"/>
</dbReference>
<organism evidence="1 2">
    <name type="scientific">Alligator mississippiensis</name>
    <name type="common">American alligator</name>
    <dbReference type="NCBI Taxonomy" id="8496"/>
    <lineage>
        <taxon>Eukaryota</taxon>
        <taxon>Metazoa</taxon>
        <taxon>Chordata</taxon>
        <taxon>Craniata</taxon>
        <taxon>Vertebrata</taxon>
        <taxon>Euteleostomi</taxon>
        <taxon>Archelosauria</taxon>
        <taxon>Archosauria</taxon>
        <taxon>Crocodylia</taxon>
        <taxon>Alligatoridae</taxon>
        <taxon>Alligatorinae</taxon>
        <taxon>Alligator</taxon>
    </lineage>
</organism>
<gene>
    <name evidence="1" type="ORF">Y1Q_0014755</name>
</gene>
<dbReference type="EMBL" id="AKHW03006807">
    <property type="protein sequence ID" value="KYO18478.1"/>
    <property type="molecule type" value="Genomic_DNA"/>
</dbReference>
<protein>
    <submittedName>
        <fullName evidence="1">Uncharacterized protein</fullName>
    </submittedName>
</protein>
<keyword evidence="2" id="KW-1185">Reference proteome</keyword>
<proteinExistence type="predicted"/>
<evidence type="ECO:0000313" key="2">
    <source>
        <dbReference type="Proteomes" id="UP000050525"/>
    </source>
</evidence>
<evidence type="ECO:0000313" key="1">
    <source>
        <dbReference type="EMBL" id="KYO18478.1"/>
    </source>
</evidence>
<accession>A0A151M1T5</accession>
<name>A0A151M1T5_ALLMI</name>
<dbReference type="AlphaFoldDB" id="A0A151M1T5"/>